<name>A0A221US19_9FLAO</name>
<evidence type="ECO:0000259" key="2">
    <source>
        <dbReference type="Pfam" id="PF06713"/>
    </source>
</evidence>
<dbReference type="KEGG" id="aalg:AREALGSMS7_00400"/>
<evidence type="ECO:0000313" key="4">
    <source>
        <dbReference type="Proteomes" id="UP000204551"/>
    </source>
</evidence>
<sequence>MVPGKIVVMVRYKSKIGWILVVVILLLLLAPIFQLLKNPVSIGPIYLLLPALFIGYIFVSTYYEIGNGVLRVKSGFLLNRSILISSITKIEATKNPISAPATSFDRLEVFYNKFESVIISPKEKRAFIAHLKQLNPKIQDNTGL</sequence>
<feature type="transmembrane region" description="Helical" evidence="1">
    <location>
        <begin position="42"/>
        <end position="63"/>
    </location>
</feature>
<dbReference type="EMBL" id="CP022515">
    <property type="protein sequence ID" value="ASO03896.1"/>
    <property type="molecule type" value="Genomic_DNA"/>
</dbReference>
<proteinExistence type="predicted"/>
<dbReference type="AlphaFoldDB" id="A0A221US19"/>
<gene>
    <name evidence="3" type="ORF">AREALGSMS7_00400</name>
</gene>
<reference evidence="3 4" key="1">
    <citation type="submission" date="2017-07" db="EMBL/GenBank/DDBJ databases">
        <title>Genome Sequence of Arenibacter algicola Strain SMS7 Isolated from a culture of the Diatom Skeletonema marinoi.</title>
        <authorList>
            <person name="Topel M."/>
            <person name="Pinder M.I.M."/>
            <person name="Johansson O.N."/>
            <person name="Kourtchenko O."/>
            <person name="Godhe A."/>
            <person name="Clarke A.K."/>
        </authorList>
    </citation>
    <scope>NUCLEOTIDE SEQUENCE [LARGE SCALE GENOMIC DNA]</scope>
    <source>
        <strain evidence="3 4">SMS7</strain>
    </source>
</reference>
<keyword evidence="1" id="KW-0812">Transmembrane</keyword>
<dbReference type="eggNOG" id="COG3428">
    <property type="taxonomic scope" value="Bacteria"/>
</dbReference>
<dbReference type="Pfam" id="PF06713">
    <property type="entry name" value="bPH_4"/>
    <property type="match status" value="1"/>
</dbReference>
<evidence type="ECO:0000313" key="3">
    <source>
        <dbReference type="EMBL" id="ASO03896.1"/>
    </source>
</evidence>
<dbReference type="Proteomes" id="UP000204551">
    <property type="component" value="Chromosome"/>
</dbReference>
<dbReference type="GO" id="GO:0030153">
    <property type="term" value="P:bacteriocin immunity"/>
    <property type="evidence" value="ECO:0007669"/>
    <property type="project" value="InterPro"/>
</dbReference>
<keyword evidence="1" id="KW-0472">Membrane</keyword>
<evidence type="ECO:0000256" key="1">
    <source>
        <dbReference type="SAM" id="Phobius"/>
    </source>
</evidence>
<dbReference type="STRING" id="616991.GCA_000733925_03553"/>
<protein>
    <submittedName>
        <fullName evidence="3">Bacterial PH domain protein</fullName>
    </submittedName>
</protein>
<feature type="domain" description="Uncharacterized protein YyaB-like PH" evidence="2">
    <location>
        <begin position="61"/>
        <end position="135"/>
    </location>
</feature>
<accession>A0A221US19</accession>
<dbReference type="InterPro" id="IPR009589">
    <property type="entry name" value="PH_YyaB-like"/>
</dbReference>
<feature type="transmembrane region" description="Helical" evidence="1">
    <location>
        <begin position="16"/>
        <end position="36"/>
    </location>
</feature>
<organism evidence="3 4">
    <name type="scientific">Arenibacter algicola</name>
    <dbReference type="NCBI Taxonomy" id="616991"/>
    <lineage>
        <taxon>Bacteria</taxon>
        <taxon>Pseudomonadati</taxon>
        <taxon>Bacteroidota</taxon>
        <taxon>Flavobacteriia</taxon>
        <taxon>Flavobacteriales</taxon>
        <taxon>Flavobacteriaceae</taxon>
        <taxon>Arenibacter</taxon>
    </lineage>
</organism>
<keyword evidence="1" id="KW-1133">Transmembrane helix</keyword>